<dbReference type="SUPFAM" id="SSF101936">
    <property type="entry name" value="DNA-binding pseudobarrel domain"/>
    <property type="match status" value="2"/>
</dbReference>
<evidence type="ECO:0000313" key="7">
    <source>
        <dbReference type="Proteomes" id="UP000242715"/>
    </source>
</evidence>
<keyword evidence="2" id="KW-0805">Transcription regulation</keyword>
<accession>A0A2Z6PL66</accession>
<evidence type="ECO:0000256" key="2">
    <source>
        <dbReference type="ARBA" id="ARBA00023015"/>
    </source>
</evidence>
<dbReference type="GO" id="GO:0003677">
    <property type="term" value="F:DNA binding"/>
    <property type="evidence" value="ECO:0007669"/>
    <property type="project" value="UniProtKB-KW"/>
</dbReference>
<keyword evidence="4" id="KW-0804">Transcription</keyword>
<proteinExistence type="predicted"/>
<keyword evidence="3" id="KW-0238">DNA-binding</keyword>
<evidence type="ECO:0000256" key="5">
    <source>
        <dbReference type="ARBA" id="ARBA00023242"/>
    </source>
</evidence>
<sequence length="277" mass="32243">MSHLRSFTNFALNLRRGPLNLNPITAREKLITELQVRYRTYYVEFDVNEGAVMLPKLFSADFRNEIYRFANLIDSKGNQFEVLVEIINNHVYLTHGWFSLRDFYNIEVGAWAIMLYSGLGKFAIIVTDRLGELIEPPTFVPPMKFKLEKSRVGSQFVNDLPEDTDLLSYCHEVGLNALTYEKNLTYYDINTGFLMISYEDFGASAFDKEMTTLRIVDDCGNLWNCILIYGSFSYKHFKIGGEWKRMVAARRIVVGDRIKLQCDRHGRDEFIFLTLDR</sequence>
<name>A0A2Z6PL66_TRISU</name>
<keyword evidence="5" id="KW-0539">Nucleus</keyword>
<dbReference type="InterPro" id="IPR015300">
    <property type="entry name" value="DNA-bd_pseudobarrel_sf"/>
</dbReference>
<dbReference type="EMBL" id="DF974287">
    <property type="protein sequence ID" value="GAU47159.1"/>
    <property type="molecule type" value="Genomic_DNA"/>
</dbReference>
<dbReference type="OrthoDB" id="1425434at2759"/>
<dbReference type="Gene3D" id="2.40.330.10">
    <property type="entry name" value="DNA-binding pseudobarrel domain"/>
    <property type="match status" value="1"/>
</dbReference>
<evidence type="ECO:0000256" key="4">
    <source>
        <dbReference type="ARBA" id="ARBA00023163"/>
    </source>
</evidence>
<protein>
    <recommendedName>
        <fullName evidence="8">TF-B3 domain-containing protein</fullName>
    </recommendedName>
</protein>
<dbReference type="Proteomes" id="UP000242715">
    <property type="component" value="Unassembled WGS sequence"/>
</dbReference>
<evidence type="ECO:0008006" key="8">
    <source>
        <dbReference type="Google" id="ProtNLM"/>
    </source>
</evidence>
<evidence type="ECO:0000256" key="3">
    <source>
        <dbReference type="ARBA" id="ARBA00023125"/>
    </source>
</evidence>
<keyword evidence="7" id="KW-1185">Reference proteome</keyword>
<dbReference type="AlphaFoldDB" id="A0A2Z6PL66"/>
<evidence type="ECO:0000313" key="6">
    <source>
        <dbReference type="EMBL" id="GAU47159.1"/>
    </source>
</evidence>
<comment type="subcellular location">
    <subcellularLocation>
        <location evidence="1">Nucleus</location>
    </subcellularLocation>
</comment>
<evidence type="ECO:0000256" key="1">
    <source>
        <dbReference type="ARBA" id="ARBA00004123"/>
    </source>
</evidence>
<dbReference type="GO" id="GO:0005634">
    <property type="term" value="C:nucleus"/>
    <property type="evidence" value="ECO:0007669"/>
    <property type="project" value="UniProtKB-SubCell"/>
</dbReference>
<gene>
    <name evidence="6" type="ORF">TSUD_287420</name>
</gene>
<organism evidence="6 7">
    <name type="scientific">Trifolium subterraneum</name>
    <name type="common">Subterranean clover</name>
    <dbReference type="NCBI Taxonomy" id="3900"/>
    <lineage>
        <taxon>Eukaryota</taxon>
        <taxon>Viridiplantae</taxon>
        <taxon>Streptophyta</taxon>
        <taxon>Embryophyta</taxon>
        <taxon>Tracheophyta</taxon>
        <taxon>Spermatophyta</taxon>
        <taxon>Magnoliopsida</taxon>
        <taxon>eudicotyledons</taxon>
        <taxon>Gunneridae</taxon>
        <taxon>Pentapetalae</taxon>
        <taxon>rosids</taxon>
        <taxon>fabids</taxon>
        <taxon>Fabales</taxon>
        <taxon>Fabaceae</taxon>
        <taxon>Papilionoideae</taxon>
        <taxon>50 kb inversion clade</taxon>
        <taxon>NPAAA clade</taxon>
        <taxon>Hologalegina</taxon>
        <taxon>IRL clade</taxon>
        <taxon>Trifolieae</taxon>
        <taxon>Trifolium</taxon>
    </lineage>
</organism>
<reference evidence="7" key="1">
    <citation type="journal article" date="2017" name="Front. Plant Sci.">
        <title>Climate Clever Clovers: New Paradigm to Reduce the Environmental Footprint of Ruminants by Breeding Low Methanogenic Forages Utilizing Haplotype Variation.</title>
        <authorList>
            <person name="Kaur P."/>
            <person name="Appels R."/>
            <person name="Bayer P.E."/>
            <person name="Keeble-Gagnere G."/>
            <person name="Wang J."/>
            <person name="Hirakawa H."/>
            <person name="Shirasawa K."/>
            <person name="Vercoe P."/>
            <person name="Stefanova K."/>
            <person name="Durmic Z."/>
            <person name="Nichols P."/>
            <person name="Revell C."/>
            <person name="Isobe S.N."/>
            <person name="Edwards D."/>
            <person name="Erskine W."/>
        </authorList>
    </citation>
    <scope>NUCLEOTIDE SEQUENCE [LARGE SCALE GENOMIC DNA]</scope>
    <source>
        <strain evidence="7">cv. Daliak</strain>
    </source>
</reference>